<keyword evidence="2" id="KW-1185">Reference proteome</keyword>
<sequence>MGSHPVGPIINNPLKVIIVALKVTMLLSVKFVTRRDTMLPISIKLLNAVTATRKVILLVNVFRILIHLITKATILSTGITLAHLLSVKYVARKGIQLLIASTEMTCLLTIPQNLWSFVKFVD</sequence>
<organism evidence="1 2">
    <name type="scientific">Rosa chinensis</name>
    <name type="common">China rose</name>
    <dbReference type="NCBI Taxonomy" id="74649"/>
    <lineage>
        <taxon>Eukaryota</taxon>
        <taxon>Viridiplantae</taxon>
        <taxon>Streptophyta</taxon>
        <taxon>Embryophyta</taxon>
        <taxon>Tracheophyta</taxon>
        <taxon>Spermatophyta</taxon>
        <taxon>Magnoliopsida</taxon>
        <taxon>eudicotyledons</taxon>
        <taxon>Gunneridae</taxon>
        <taxon>Pentapetalae</taxon>
        <taxon>rosids</taxon>
        <taxon>fabids</taxon>
        <taxon>Rosales</taxon>
        <taxon>Rosaceae</taxon>
        <taxon>Rosoideae</taxon>
        <taxon>Rosoideae incertae sedis</taxon>
        <taxon>Rosa</taxon>
    </lineage>
</organism>
<dbReference type="Gramene" id="PRQ36501">
    <property type="protein sequence ID" value="PRQ36501"/>
    <property type="gene ID" value="RchiOBHm_Chr4g0392241"/>
</dbReference>
<evidence type="ECO:0000313" key="2">
    <source>
        <dbReference type="Proteomes" id="UP000238479"/>
    </source>
</evidence>
<comment type="caution">
    <text evidence="1">The sequence shown here is derived from an EMBL/GenBank/DDBJ whole genome shotgun (WGS) entry which is preliminary data.</text>
</comment>
<reference evidence="1 2" key="1">
    <citation type="journal article" date="2018" name="Nat. Genet.">
        <title>The Rosa genome provides new insights in the design of modern roses.</title>
        <authorList>
            <person name="Bendahmane M."/>
        </authorList>
    </citation>
    <scope>NUCLEOTIDE SEQUENCE [LARGE SCALE GENOMIC DNA]</scope>
    <source>
        <strain evidence="2">cv. Old Blush</strain>
    </source>
</reference>
<evidence type="ECO:0000313" key="1">
    <source>
        <dbReference type="EMBL" id="PRQ36501.1"/>
    </source>
</evidence>
<proteinExistence type="predicted"/>
<accession>A0A2P6QQP1</accession>
<gene>
    <name evidence="1" type="ORF">RchiOBHm_Chr4g0392241</name>
</gene>
<dbReference type="AlphaFoldDB" id="A0A2P6QQP1"/>
<protein>
    <submittedName>
        <fullName evidence="1">Uncharacterized protein</fullName>
    </submittedName>
</protein>
<name>A0A2P6QQP1_ROSCH</name>
<dbReference type="EMBL" id="PDCK01000042">
    <property type="protein sequence ID" value="PRQ36501.1"/>
    <property type="molecule type" value="Genomic_DNA"/>
</dbReference>
<dbReference type="Proteomes" id="UP000238479">
    <property type="component" value="Chromosome 4"/>
</dbReference>